<protein>
    <recommendedName>
        <fullName evidence="3">Thioredoxin</fullName>
    </recommendedName>
</protein>
<organism evidence="1 2">
    <name type="scientific">Acinetobacter bereziniae</name>
    <name type="common">Acinetobacter genomosp. 10</name>
    <dbReference type="NCBI Taxonomy" id="106648"/>
    <lineage>
        <taxon>Bacteria</taxon>
        <taxon>Pseudomonadati</taxon>
        <taxon>Pseudomonadota</taxon>
        <taxon>Gammaproteobacteria</taxon>
        <taxon>Moraxellales</taxon>
        <taxon>Moraxellaceae</taxon>
        <taxon>Acinetobacter</taxon>
    </lineage>
</organism>
<dbReference type="Proteomes" id="UP000490535">
    <property type="component" value="Unassembled WGS sequence"/>
</dbReference>
<evidence type="ECO:0000313" key="1">
    <source>
        <dbReference type="EMBL" id="KAF1024530.1"/>
    </source>
</evidence>
<dbReference type="AlphaFoldDB" id="A0A833PDG6"/>
<dbReference type="EMBL" id="WNDP01000059">
    <property type="protein sequence ID" value="KAF1024530.1"/>
    <property type="molecule type" value="Genomic_DNA"/>
</dbReference>
<evidence type="ECO:0000313" key="2">
    <source>
        <dbReference type="Proteomes" id="UP000490535"/>
    </source>
</evidence>
<evidence type="ECO:0008006" key="3">
    <source>
        <dbReference type="Google" id="ProtNLM"/>
    </source>
</evidence>
<accession>A0A833PDG6</accession>
<comment type="caution">
    <text evidence="1">The sequence shown here is derived from an EMBL/GenBank/DDBJ whole genome shotgun (WGS) entry which is preliminary data.</text>
</comment>
<gene>
    <name evidence="1" type="ORF">GAK29_02512</name>
</gene>
<proteinExistence type="predicted"/>
<name>A0A833PDG6_ACIBZ</name>
<reference evidence="2" key="1">
    <citation type="journal article" date="2020" name="MBio">
        <title>Horizontal gene transfer to a defensive symbiont with a reduced genome amongst a multipartite beetle microbiome.</title>
        <authorList>
            <person name="Waterworth S.C."/>
            <person name="Florez L.V."/>
            <person name="Rees E.R."/>
            <person name="Hertweck C."/>
            <person name="Kaltenpoth M."/>
            <person name="Kwan J.C."/>
        </authorList>
    </citation>
    <scope>NUCLEOTIDE SEQUENCE [LARGE SCALE GENOMIC DNA]</scope>
</reference>
<sequence>MDCNEVVSFVEELVNRYEKYSLNILNLNFNTLTEKSKVNNSLKLYQMGSVPDFFIKKGEVVARKIRPSKFEVEQMLRINF</sequence>